<keyword evidence="3" id="KW-0624">Polysaccharide degradation</keyword>
<evidence type="ECO:0000259" key="4">
    <source>
        <dbReference type="Pfam" id="PF03443"/>
    </source>
</evidence>
<keyword evidence="3" id="KW-1015">Disulfide bond</keyword>
<keyword evidence="3" id="KW-0964">Secreted</keyword>
<evidence type="ECO:0000256" key="1">
    <source>
        <dbReference type="ARBA" id="ARBA00022857"/>
    </source>
</evidence>
<dbReference type="EC" id="1.14.99.56" evidence="3"/>
<keyword evidence="3" id="KW-0119">Carbohydrate metabolism</keyword>
<dbReference type="Gene3D" id="2.70.50.70">
    <property type="match status" value="1"/>
</dbReference>
<sequence>MSQFNSYAVLGAGRVGGAFISALLAAKPTASIVILTRSESVNEKKSSLPAEIANSAQVKIVPVDYTSGPMITAALKENAVEVVVDTVPEYAAQVHNALGDAAKEAGTVRLFVPSEFASVTEDGTEQPQCEKSATHKHLKEIGLSYAVIPPGLFIESCLGSCTPSQDVAGFLAHILVTYPSSKLEFTAYRIEGVRLTLKEAAAKFKLPIEFVDAVPAPPSDFGYEPEGDNFQTQLQKQVDCGMGSIGWDFTRDKDDESLAGSGNKFWAIIALHGAFSYPGVPIYPSCIQVQVTGSGNALPTSFVSFPGAYAPSTPGIVYDIYSTAPSHPYSIPGPAVWTGGN</sequence>
<dbReference type="PANTHER" id="PTHR47706">
    <property type="entry name" value="NMRA-LIKE FAMILY PROTEIN"/>
    <property type="match status" value="1"/>
</dbReference>
<evidence type="ECO:0000313" key="6">
    <source>
        <dbReference type="EMBL" id="TFK96160.1"/>
    </source>
</evidence>
<evidence type="ECO:0000259" key="5">
    <source>
        <dbReference type="Pfam" id="PF05368"/>
    </source>
</evidence>
<dbReference type="GO" id="GO:0008810">
    <property type="term" value="F:cellulase activity"/>
    <property type="evidence" value="ECO:0007669"/>
    <property type="project" value="UniProtKB-UniRule"/>
</dbReference>
<dbReference type="GO" id="GO:0005576">
    <property type="term" value="C:extracellular region"/>
    <property type="evidence" value="ECO:0007669"/>
    <property type="project" value="UniProtKB-SubCell"/>
</dbReference>
<dbReference type="EMBL" id="ML178866">
    <property type="protein sequence ID" value="TFK96160.1"/>
    <property type="molecule type" value="Genomic_DNA"/>
</dbReference>
<dbReference type="GO" id="GO:0016491">
    <property type="term" value="F:oxidoreductase activity"/>
    <property type="evidence" value="ECO:0007669"/>
    <property type="project" value="UniProtKB-KW"/>
</dbReference>
<comment type="subcellular location">
    <subcellularLocation>
        <location evidence="3">Secreted</location>
    </subcellularLocation>
</comment>
<comment type="catalytic activity">
    <reaction evidence="3">
        <text>[(1-&gt;4)-beta-D-glucosyl]n+m + reduced acceptor + O2 = 4-dehydro-beta-D-glucosyl-[(1-&gt;4)-beta-D-glucosyl]n-1 + [(1-&gt;4)-beta-D-glucosyl]m + acceptor + H2O.</text>
        <dbReference type="EC" id="1.14.99.56"/>
    </reaction>
</comment>
<feature type="domain" description="NmrA-like" evidence="5">
    <location>
        <begin position="10"/>
        <end position="148"/>
    </location>
</feature>
<dbReference type="GO" id="GO:0030245">
    <property type="term" value="P:cellulose catabolic process"/>
    <property type="evidence" value="ECO:0007669"/>
    <property type="project" value="UniProtKB-UniRule"/>
</dbReference>
<dbReference type="Gene3D" id="3.40.50.720">
    <property type="entry name" value="NAD(P)-binding Rossmann-like Domain"/>
    <property type="match status" value="1"/>
</dbReference>
<dbReference type="GO" id="GO:0030248">
    <property type="term" value="F:cellulose binding"/>
    <property type="evidence" value="ECO:0007669"/>
    <property type="project" value="UniProtKB-UniRule"/>
</dbReference>
<protein>
    <recommendedName>
        <fullName evidence="3">AA9 family lytic polysaccharide monooxygenase</fullName>
        <ecNumber evidence="3">1.14.99.56</ecNumber>
    </recommendedName>
    <alternativeName>
        <fullName evidence="3">Endo-beta-1,4-glucanase</fullName>
    </alternativeName>
    <alternativeName>
        <fullName evidence="3">Glycosyl hydrolase 61 family protein</fullName>
    </alternativeName>
</protein>
<dbReference type="InterPro" id="IPR036291">
    <property type="entry name" value="NAD(P)-bd_dom_sf"/>
</dbReference>
<keyword evidence="3" id="KW-0136">Cellulose degradation</keyword>
<dbReference type="AlphaFoldDB" id="A0A5C3Q6Z1"/>
<name>A0A5C3Q6Z1_9AGAR</name>
<dbReference type="InterPro" id="IPR008030">
    <property type="entry name" value="NmrA-like"/>
</dbReference>
<accession>A0A5C3Q6Z1</accession>
<keyword evidence="7" id="KW-1185">Reference proteome</keyword>
<evidence type="ECO:0000256" key="3">
    <source>
        <dbReference type="RuleBase" id="RU368122"/>
    </source>
</evidence>
<dbReference type="Proteomes" id="UP000305067">
    <property type="component" value="Unassembled WGS sequence"/>
</dbReference>
<evidence type="ECO:0000313" key="7">
    <source>
        <dbReference type="Proteomes" id="UP000305067"/>
    </source>
</evidence>
<reference evidence="6 7" key="1">
    <citation type="journal article" date="2019" name="Nat. Ecol. Evol.">
        <title>Megaphylogeny resolves global patterns of mushroom evolution.</title>
        <authorList>
            <person name="Varga T."/>
            <person name="Krizsan K."/>
            <person name="Foldi C."/>
            <person name="Dima B."/>
            <person name="Sanchez-Garcia M."/>
            <person name="Sanchez-Ramirez S."/>
            <person name="Szollosi G.J."/>
            <person name="Szarkandi J.G."/>
            <person name="Papp V."/>
            <person name="Albert L."/>
            <person name="Andreopoulos W."/>
            <person name="Angelini C."/>
            <person name="Antonin V."/>
            <person name="Barry K.W."/>
            <person name="Bougher N.L."/>
            <person name="Buchanan P."/>
            <person name="Buyck B."/>
            <person name="Bense V."/>
            <person name="Catcheside P."/>
            <person name="Chovatia M."/>
            <person name="Cooper J."/>
            <person name="Damon W."/>
            <person name="Desjardin D."/>
            <person name="Finy P."/>
            <person name="Geml J."/>
            <person name="Haridas S."/>
            <person name="Hughes K."/>
            <person name="Justo A."/>
            <person name="Karasinski D."/>
            <person name="Kautmanova I."/>
            <person name="Kiss B."/>
            <person name="Kocsube S."/>
            <person name="Kotiranta H."/>
            <person name="LaButti K.M."/>
            <person name="Lechner B.E."/>
            <person name="Liimatainen K."/>
            <person name="Lipzen A."/>
            <person name="Lukacs Z."/>
            <person name="Mihaltcheva S."/>
            <person name="Morgado L.N."/>
            <person name="Niskanen T."/>
            <person name="Noordeloos M.E."/>
            <person name="Ohm R.A."/>
            <person name="Ortiz-Santana B."/>
            <person name="Ovrebo C."/>
            <person name="Racz N."/>
            <person name="Riley R."/>
            <person name="Savchenko A."/>
            <person name="Shiryaev A."/>
            <person name="Soop K."/>
            <person name="Spirin V."/>
            <person name="Szebenyi C."/>
            <person name="Tomsovsky M."/>
            <person name="Tulloss R.E."/>
            <person name="Uehling J."/>
            <person name="Grigoriev I.V."/>
            <person name="Vagvolgyi C."/>
            <person name="Papp T."/>
            <person name="Martin F.M."/>
            <person name="Miettinen O."/>
            <person name="Hibbett D.S."/>
            <person name="Nagy L.G."/>
        </authorList>
    </citation>
    <scope>NUCLEOTIDE SEQUENCE [LARGE SCALE GENOMIC DNA]</scope>
    <source>
        <strain evidence="6 7">CBS 309.79</strain>
    </source>
</reference>
<dbReference type="STRING" id="1884261.A0A5C3Q6Z1"/>
<proteinExistence type="predicted"/>
<dbReference type="InterPro" id="IPR005103">
    <property type="entry name" value="AA9_LPMO"/>
</dbReference>
<dbReference type="InterPro" id="IPR051609">
    <property type="entry name" value="NmrA/Isoflavone_reductase-like"/>
</dbReference>
<dbReference type="Pfam" id="PF05368">
    <property type="entry name" value="NmrA"/>
    <property type="match status" value="1"/>
</dbReference>
<evidence type="ECO:0000256" key="2">
    <source>
        <dbReference type="ARBA" id="ARBA00023002"/>
    </source>
</evidence>
<organism evidence="6 7">
    <name type="scientific">Pterulicium gracile</name>
    <dbReference type="NCBI Taxonomy" id="1884261"/>
    <lineage>
        <taxon>Eukaryota</taxon>
        <taxon>Fungi</taxon>
        <taxon>Dikarya</taxon>
        <taxon>Basidiomycota</taxon>
        <taxon>Agaricomycotina</taxon>
        <taxon>Agaricomycetes</taxon>
        <taxon>Agaricomycetidae</taxon>
        <taxon>Agaricales</taxon>
        <taxon>Pleurotineae</taxon>
        <taxon>Pterulaceae</taxon>
        <taxon>Pterulicium</taxon>
    </lineage>
</organism>
<dbReference type="OrthoDB" id="4849160at2759"/>
<gene>
    <name evidence="6" type="ORF">BDV98DRAFT_608520</name>
</gene>
<dbReference type="Pfam" id="PF03443">
    <property type="entry name" value="AA9"/>
    <property type="match status" value="1"/>
</dbReference>
<keyword evidence="1" id="KW-0521">NADP</keyword>
<comment type="function">
    <text evidence="3">Lytic polysaccharide monooxygenase (LMPO) that depolymerizes crystalline and amorphous polysaccharides via the oxidation of scissile alpha- or beta-(1-4)-glycosidic bonds, yielding C1 and/or C4 oxidation products. Catalysis by LPMOs requires the reduction of the active-site copper from Cu(II) to Cu(I) by a reducing agent and H(2)O(2) or O(2) as a cosubstrate.</text>
</comment>
<comment type="domain">
    <text evidence="3">Has a modular structure: an endo-beta-1,4-glucanase catalytic module at the N-terminus, a linker rich in serines and threonines, and a C-terminal carbohydrate-binding module (CBM).</text>
</comment>
<dbReference type="SUPFAM" id="SSF51735">
    <property type="entry name" value="NAD(P)-binding Rossmann-fold domains"/>
    <property type="match status" value="1"/>
</dbReference>
<feature type="domain" description="Auxiliary Activity family 9 catalytic" evidence="4">
    <location>
        <begin position="268"/>
        <end position="326"/>
    </location>
</feature>
<dbReference type="PANTHER" id="PTHR47706:SF9">
    <property type="entry name" value="NMRA-LIKE DOMAIN-CONTAINING PROTEIN-RELATED"/>
    <property type="match status" value="1"/>
</dbReference>
<keyword evidence="2" id="KW-0560">Oxidoreductase</keyword>